<name>A0ACB8R1Z8_9AGAM</name>
<evidence type="ECO:0000313" key="2">
    <source>
        <dbReference type="Proteomes" id="UP000814033"/>
    </source>
</evidence>
<reference evidence="1" key="2">
    <citation type="journal article" date="2022" name="New Phytol.">
        <title>Evolutionary transition to the ectomycorrhizal habit in the genomes of a hyperdiverse lineage of mushroom-forming fungi.</title>
        <authorList>
            <person name="Looney B."/>
            <person name="Miyauchi S."/>
            <person name="Morin E."/>
            <person name="Drula E."/>
            <person name="Courty P.E."/>
            <person name="Kohler A."/>
            <person name="Kuo A."/>
            <person name="LaButti K."/>
            <person name="Pangilinan J."/>
            <person name="Lipzen A."/>
            <person name="Riley R."/>
            <person name="Andreopoulos W."/>
            <person name="He G."/>
            <person name="Johnson J."/>
            <person name="Nolan M."/>
            <person name="Tritt A."/>
            <person name="Barry K.W."/>
            <person name="Grigoriev I.V."/>
            <person name="Nagy L.G."/>
            <person name="Hibbett D."/>
            <person name="Henrissat B."/>
            <person name="Matheny P.B."/>
            <person name="Labbe J."/>
            <person name="Martin F.M."/>
        </authorList>
    </citation>
    <scope>NUCLEOTIDE SEQUENCE</scope>
    <source>
        <strain evidence="1">FP105234-sp</strain>
    </source>
</reference>
<evidence type="ECO:0000313" key="1">
    <source>
        <dbReference type="EMBL" id="KAI0038095.1"/>
    </source>
</evidence>
<dbReference type="Proteomes" id="UP000814033">
    <property type="component" value="Unassembled WGS sequence"/>
</dbReference>
<keyword evidence="2" id="KW-1185">Reference proteome</keyword>
<dbReference type="EMBL" id="MU276597">
    <property type="protein sequence ID" value="KAI0038095.1"/>
    <property type="molecule type" value="Genomic_DNA"/>
</dbReference>
<accession>A0ACB8R1Z8</accession>
<protein>
    <submittedName>
        <fullName evidence="1">Uncharacterized protein</fullName>
    </submittedName>
</protein>
<sequence length="150" mass="16717">MMLGMKNRQGCCRESLLLNCASHRAAQSAVRCVYIPKRGVTAGTLMNNDDHLVVLLLQKHTPLRPGGPCVVQCLHKNVQGVYGRRPAHVCGLPPAGPCEFTVLRAHSALIVPPTSTHVGSEALWRHSHVQLFSRYCEERRCIRLLIFETR</sequence>
<proteinExistence type="predicted"/>
<gene>
    <name evidence="1" type="ORF">FA95DRAFT_1297608</name>
</gene>
<reference evidence="1" key="1">
    <citation type="submission" date="2021-02" db="EMBL/GenBank/DDBJ databases">
        <authorList>
            <consortium name="DOE Joint Genome Institute"/>
            <person name="Ahrendt S."/>
            <person name="Looney B.P."/>
            <person name="Miyauchi S."/>
            <person name="Morin E."/>
            <person name="Drula E."/>
            <person name="Courty P.E."/>
            <person name="Chicoki N."/>
            <person name="Fauchery L."/>
            <person name="Kohler A."/>
            <person name="Kuo A."/>
            <person name="Labutti K."/>
            <person name="Pangilinan J."/>
            <person name="Lipzen A."/>
            <person name="Riley R."/>
            <person name="Andreopoulos W."/>
            <person name="He G."/>
            <person name="Johnson J."/>
            <person name="Barry K.W."/>
            <person name="Grigoriev I.V."/>
            <person name="Nagy L."/>
            <person name="Hibbett D."/>
            <person name="Henrissat B."/>
            <person name="Matheny P.B."/>
            <person name="Labbe J."/>
            <person name="Martin F."/>
        </authorList>
    </citation>
    <scope>NUCLEOTIDE SEQUENCE</scope>
    <source>
        <strain evidence="1">FP105234-sp</strain>
    </source>
</reference>
<organism evidence="1 2">
    <name type="scientific">Auriscalpium vulgare</name>
    <dbReference type="NCBI Taxonomy" id="40419"/>
    <lineage>
        <taxon>Eukaryota</taxon>
        <taxon>Fungi</taxon>
        <taxon>Dikarya</taxon>
        <taxon>Basidiomycota</taxon>
        <taxon>Agaricomycotina</taxon>
        <taxon>Agaricomycetes</taxon>
        <taxon>Russulales</taxon>
        <taxon>Auriscalpiaceae</taxon>
        <taxon>Auriscalpium</taxon>
    </lineage>
</organism>
<comment type="caution">
    <text evidence="1">The sequence shown here is derived from an EMBL/GenBank/DDBJ whole genome shotgun (WGS) entry which is preliminary data.</text>
</comment>